<proteinExistence type="inferred from homology"/>
<evidence type="ECO:0000256" key="3">
    <source>
        <dbReference type="ARBA" id="ARBA00022603"/>
    </source>
</evidence>
<dbReference type="PANTHER" id="PTHR13600:SF21">
    <property type="entry name" value="LEUCINE CARBOXYL METHYLTRANSFERASE 1"/>
    <property type="match status" value="1"/>
</dbReference>
<comment type="catalytic activity">
    <reaction evidence="1 6">
        <text>[phosphatase 2A protein]-C-terminal L-leucine + S-adenosyl-L-methionine = [phosphatase 2A protein]-C-terminal L-leucine methyl ester + S-adenosyl-L-homocysteine</text>
        <dbReference type="Rhea" id="RHEA:48544"/>
        <dbReference type="Rhea" id="RHEA-COMP:12134"/>
        <dbReference type="Rhea" id="RHEA-COMP:12135"/>
        <dbReference type="ChEBI" id="CHEBI:57856"/>
        <dbReference type="ChEBI" id="CHEBI:59789"/>
        <dbReference type="ChEBI" id="CHEBI:90516"/>
        <dbReference type="ChEBI" id="CHEBI:90517"/>
        <dbReference type="EC" id="2.1.1.233"/>
    </reaction>
</comment>
<dbReference type="PANTHER" id="PTHR13600">
    <property type="entry name" value="LEUCINE CARBOXYL METHYLTRANSFERASE"/>
    <property type="match status" value="1"/>
</dbReference>
<dbReference type="InterPro" id="IPR016651">
    <property type="entry name" value="LCMT1"/>
</dbReference>
<dbReference type="Gene3D" id="3.40.50.150">
    <property type="entry name" value="Vaccinia Virus protein VP39"/>
    <property type="match status" value="1"/>
</dbReference>
<dbReference type="InterPro" id="IPR029063">
    <property type="entry name" value="SAM-dependent_MTases_sf"/>
</dbReference>
<gene>
    <name evidence="8" type="primary">LCMT2_1</name>
    <name evidence="8" type="ORF">MACJ_002692</name>
</gene>
<dbReference type="GO" id="GO:0018423">
    <property type="term" value="F:protein C-terminal leucine carboxyl O-methyltransferase activity"/>
    <property type="evidence" value="ECO:0007669"/>
    <property type="project" value="UniProtKB-EC"/>
</dbReference>
<dbReference type="Pfam" id="PF04072">
    <property type="entry name" value="LCM"/>
    <property type="match status" value="1"/>
</dbReference>
<evidence type="ECO:0000256" key="7">
    <source>
        <dbReference type="PIRSR" id="PIRSR016305-1"/>
    </source>
</evidence>
<evidence type="ECO:0000313" key="8">
    <source>
        <dbReference type="EMBL" id="UKJ89441.2"/>
    </source>
</evidence>
<dbReference type="Proteomes" id="UP000244803">
    <property type="component" value="Chromosome 4"/>
</dbReference>
<protein>
    <recommendedName>
        <fullName evidence="6">Leucine carboxyl methyltransferase 1</fullName>
        <ecNumber evidence="6">2.1.1.233</ecNumber>
    </recommendedName>
</protein>
<dbReference type="EC" id="2.1.1.233" evidence="6"/>
<sequence>MGLLDIKKSAKTAILTRRSSKDLGYFEDEYLDFFSTKSRSPPSINLATYLRVSSLRLCFDEFFEYFKNERVQFLCLGTGLDTTPYHFLETYDNVVCFDHDFEEVMKSKAQIMQKNKKFIELLPGLRASGYYVTSERYKMVPFDLNHFDKISVLLDSGISGTLPTLILSDLCMSHLKTESSNKLLQWFADFFKGPVLYLCLEQLTKDGEKNEFEDITGWISHSSIDYPTKESQTKRYTDLGWDGFHIKFGAYFYNRLSLSERERVLKIENFTQMELLDNICHLFFLGFAFKNFKDPIFFDFLFHEISATDSKMVSLGNDPLPILAIGRNNAEFAKFYTELSETPIDCVPF</sequence>
<evidence type="ECO:0000256" key="2">
    <source>
        <dbReference type="ARBA" id="ARBA00010703"/>
    </source>
</evidence>
<keyword evidence="5 6" id="KW-0949">S-adenosyl-L-methionine</keyword>
<feature type="binding site" evidence="7">
    <location>
        <begin position="143"/>
        <end position="144"/>
    </location>
    <ligand>
        <name>S-adenosyl-L-methionine</name>
        <dbReference type="ChEBI" id="CHEBI:59789"/>
    </ligand>
</feature>
<dbReference type="AlphaFoldDB" id="A0A976QSI5"/>
<reference evidence="8" key="1">
    <citation type="submission" date="2022-07" db="EMBL/GenBank/DDBJ databases">
        <title>Evaluation of T. orientalis genome assembly methods using nanopore sequencing and analysis of variation between genomes.</title>
        <authorList>
            <person name="Yam J."/>
            <person name="Micallef M.L."/>
            <person name="Liu M."/>
            <person name="Djordjevic S.P."/>
            <person name="Bogema D.R."/>
            <person name="Jenkins C."/>
        </authorList>
    </citation>
    <scope>NUCLEOTIDE SEQUENCE</scope>
    <source>
        <strain evidence="8">Fish Creek</strain>
    </source>
</reference>
<feature type="binding site" evidence="7">
    <location>
        <position position="77"/>
    </location>
    <ligand>
        <name>S-adenosyl-L-methionine</name>
        <dbReference type="ChEBI" id="CHEBI:59789"/>
    </ligand>
</feature>
<evidence type="ECO:0000256" key="1">
    <source>
        <dbReference type="ARBA" id="ARBA00000724"/>
    </source>
</evidence>
<evidence type="ECO:0000313" key="9">
    <source>
        <dbReference type="Proteomes" id="UP000244803"/>
    </source>
</evidence>
<evidence type="ECO:0000256" key="6">
    <source>
        <dbReference type="PIRNR" id="PIRNR016305"/>
    </source>
</evidence>
<dbReference type="OrthoDB" id="203237at2759"/>
<dbReference type="EMBL" id="CP056067">
    <property type="protein sequence ID" value="UKJ89441.2"/>
    <property type="molecule type" value="Genomic_DNA"/>
</dbReference>
<comment type="similarity">
    <text evidence="2 6">Belongs to the methyltransferase superfamily. LCMT family.</text>
</comment>
<dbReference type="PIRSF" id="PIRSF016305">
    <property type="entry name" value="LCM_mtfrase"/>
    <property type="match status" value="1"/>
</dbReference>
<name>A0A976QSI5_THEOR</name>
<dbReference type="InterPro" id="IPR007213">
    <property type="entry name" value="Ppm1/Ppm2/Tcmp"/>
</dbReference>
<feature type="binding site" evidence="7">
    <location>
        <position position="51"/>
    </location>
    <ligand>
        <name>S-adenosyl-L-methionine</name>
        <dbReference type="ChEBI" id="CHEBI:59789"/>
    </ligand>
</feature>
<dbReference type="GO" id="GO:0032259">
    <property type="term" value="P:methylation"/>
    <property type="evidence" value="ECO:0007669"/>
    <property type="project" value="UniProtKB-KW"/>
</dbReference>
<organism evidence="8 9">
    <name type="scientific">Theileria orientalis</name>
    <dbReference type="NCBI Taxonomy" id="68886"/>
    <lineage>
        <taxon>Eukaryota</taxon>
        <taxon>Sar</taxon>
        <taxon>Alveolata</taxon>
        <taxon>Apicomplexa</taxon>
        <taxon>Aconoidasida</taxon>
        <taxon>Piroplasmida</taxon>
        <taxon>Theileriidae</taxon>
        <taxon>Theileria</taxon>
    </lineage>
</organism>
<comment type="function">
    <text evidence="6">Methylates the carboxyl group of the C-terminal leucine residue of protein phosphatase 2A catalytic subunits to form alpha-leucine ester residues.</text>
</comment>
<keyword evidence="3 6" id="KW-0489">Methyltransferase</keyword>
<evidence type="ECO:0000256" key="5">
    <source>
        <dbReference type="ARBA" id="ARBA00022691"/>
    </source>
</evidence>
<evidence type="ECO:0000256" key="4">
    <source>
        <dbReference type="ARBA" id="ARBA00022679"/>
    </source>
</evidence>
<keyword evidence="4 6" id="KW-0808">Transferase</keyword>
<dbReference type="SUPFAM" id="SSF53335">
    <property type="entry name" value="S-adenosyl-L-methionine-dependent methyltransferases"/>
    <property type="match status" value="1"/>
</dbReference>
<accession>A0A976QSI5</accession>